<keyword evidence="2" id="KW-1185">Reference proteome</keyword>
<comment type="caution">
    <text evidence="1">The sequence shown here is derived from an EMBL/GenBank/DDBJ whole genome shotgun (WGS) entry which is preliminary data.</text>
</comment>
<proteinExistence type="predicted"/>
<dbReference type="Proteomes" id="UP001281761">
    <property type="component" value="Unassembled WGS sequence"/>
</dbReference>
<dbReference type="EMBL" id="JARBJD010000443">
    <property type="protein sequence ID" value="KAK2942001.1"/>
    <property type="molecule type" value="Genomic_DNA"/>
</dbReference>
<accession>A0ABQ9WR98</accession>
<sequence>MKRTERLGTLRHKRVSCLMPWNRFKMQTMGCVDHSRGHDRRGQLSKFDVLVHQQIGAEGSSRQGF</sequence>
<evidence type="ECO:0000313" key="1">
    <source>
        <dbReference type="EMBL" id="KAK2942001.1"/>
    </source>
</evidence>
<evidence type="ECO:0000313" key="2">
    <source>
        <dbReference type="Proteomes" id="UP001281761"/>
    </source>
</evidence>
<reference evidence="1 2" key="1">
    <citation type="journal article" date="2022" name="bioRxiv">
        <title>Genomics of Preaxostyla Flagellates Illuminates Evolutionary Transitions and the Path Towards Mitochondrial Loss.</title>
        <authorList>
            <person name="Novak L.V.F."/>
            <person name="Treitli S.C."/>
            <person name="Pyrih J."/>
            <person name="Halakuc P."/>
            <person name="Pipaliya S.V."/>
            <person name="Vacek V."/>
            <person name="Brzon O."/>
            <person name="Soukal P."/>
            <person name="Eme L."/>
            <person name="Dacks J.B."/>
            <person name="Karnkowska A."/>
            <person name="Elias M."/>
            <person name="Hampl V."/>
        </authorList>
    </citation>
    <scope>NUCLEOTIDE SEQUENCE [LARGE SCALE GENOMIC DNA]</scope>
    <source>
        <strain evidence="1">NAU3</strain>
        <tissue evidence="1">Gut</tissue>
    </source>
</reference>
<name>A0ABQ9WR98_9EUKA</name>
<organism evidence="1 2">
    <name type="scientific">Blattamonas nauphoetae</name>
    <dbReference type="NCBI Taxonomy" id="2049346"/>
    <lineage>
        <taxon>Eukaryota</taxon>
        <taxon>Metamonada</taxon>
        <taxon>Preaxostyla</taxon>
        <taxon>Oxymonadida</taxon>
        <taxon>Blattamonas</taxon>
    </lineage>
</organism>
<gene>
    <name evidence="1" type="ORF">BLNAU_23085</name>
</gene>
<protein>
    <submittedName>
        <fullName evidence="1">Uncharacterized protein</fullName>
    </submittedName>
</protein>